<dbReference type="GO" id="GO:0071513">
    <property type="term" value="C:phosphopantothenoylcysteine decarboxylase complex"/>
    <property type="evidence" value="ECO:0007669"/>
    <property type="project" value="TreeGrafter"/>
</dbReference>
<dbReference type="EMBL" id="JACHJG010000007">
    <property type="protein sequence ID" value="MBB4887836.1"/>
    <property type="molecule type" value="Genomic_DNA"/>
</dbReference>
<dbReference type="Pfam" id="PF02441">
    <property type="entry name" value="Flavoprotein"/>
    <property type="match status" value="1"/>
</dbReference>
<dbReference type="InterPro" id="IPR036551">
    <property type="entry name" value="Flavin_trans-like"/>
</dbReference>
<dbReference type="PANTHER" id="PTHR14359:SF6">
    <property type="entry name" value="PHOSPHOPANTOTHENOYLCYSTEINE DECARBOXYLASE"/>
    <property type="match status" value="1"/>
</dbReference>
<feature type="domain" description="Flavoprotein" evidence="1">
    <location>
        <begin position="18"/>
        <end position="126"/>
    </location>
</feature>
<dbReference type="RefSeq" id="WP_184734971.1">
    <property type="nucleotide sequence ID" value="NZ_BMRW01000019.1"/>
</dbReference>
<sequence>MTEPPYPVDQVPELGVERLLLVVTGSTFATGVPFWADWLRMSYPHLETTVVLTRSAQRFVTWQALAHRVGGEVLTDVWPEEEARARHVELAEWAQAFVVYPATLHYTARLALGLADSPSLLAAQVTKAPIALAPSLPPGGLDSAAFQKHWATLSARPNVVMTAPEPGRSATTGRMEAWVPPPMPDVIEALEHRRAELAAAQAAHPVERALL</sequence>
<dbReference type="EC" id="4.1.1.36" evidence="2"/>
<proteinExistence type="predicted"/>
<evidence type="ECO:0000313" key="3">
    <source>
        <dbReference type="Proteomes" id="UP000556436"/>
    </source>
</evidence>
<comment type="caution">
    <text evidence="2">The sequence shown here is derived from an EMBL/GenBank/DDBJ whole genome shotgun (WGS) entry which is preliminary data.</text>
</comment>
<dbReference type="GO" id="GO:0015937">
    <property type="term" value="P:coenzyme A biosynthetic process"/>
    <property type="evidence" value="ECO:0007669"/>
    <property type="project" value="TreeGrafter"/>
</dbReference>
<accession>A0A7W7LDW1</accession>
<organism evidence="2 3">
    <name type="scientific">Streptomyces netropsis</name>
    <name type="common">Streptoverticillium netropsis</name>
    <dbReference type="NCBI Taxonomy" id="55404"/>
    <lineage>
        <taxon>Bacteria</taxon>
        <taxon>Bacillati</taxon>
        <taxon>Actinomycetota</taxon>
        <taxon>Actinomycetes</taxon>
        <taxon>Kitasatosporales</taxon>
        <taxon>Streptomycetaceae</taxon>
        <taxon>Streptomyces</taxon>
    </lineage>
</organism>
<evidence type="ECO:0000259" key="1">
    <source>
        <dbReference type="Pfam" id="PF02441"/>
    </source>
</evidence>
<dbReference type="AlphaFoldDB" id="A0A7W7LDW1"/>
<keyword evidence="2" id="KW-0456">Lyase</keyword>
<dbReference type="GO" id="GO:0004632">
    <property type="term" value="F:phosphopantothenate--cysteine ligase activity"/>
    <property type="evidence" value="ECO:0007669"/>
    <property type="project" value="UniProtKB-EC"/>
</dbReference>
<dbReference type="PANTHER" id="PTHR14359">
    <property type="entry name" value="HOMO-OLIGOMERIC FLAVIN CONTAINING CYS DECARBOXYLASE FAMILY"/>
    <property type="match status" value="1"/>
</dbReference>
<name>A0A7W7LDW1_STRNE</name>
<dbReference type="EC" id="6.3.2.5" evidence="2"/>
<dbReference type="GO" id="GO:0004633">
    <property type="term" value="F:phosphopantothenoylcysteine decarboxylase activity"/>
    <property type="evidence" value="ECO:0007669"/>
    <property type="project" value="UniProtKB-EC"/>
</dbReference>
<dbReference type="Proteomes" id="UP000556436">
    <property type="component" value="Unassembled WGS sequence"/>
</dbReference>
<dbReference type="GO" id="GO:0010181">
    <property type="term" value="F:FMN binding"/>
    <property type="evidence" value="ECO:0007669"/>
    <property type="project" value="TreeGrafter"/>
</dbReference>
<keyword evidence="3" id="KW-1185">Reference proteome</keyword>
<dbReference type="SUPFAM" id="SSF52507">
    <property type="entry name" value="Homo-oligomeric flavin-containing Cys decarboxylases, HFCD"/>
    <property type="match status" value="1"/>
</dbReference>
<reference evidence="2 3" key="1">
    <citation type="submission" date="2020-08" db="EMBL/GenBank/DDBJ databases">
        <title>Genomic Encyclopedia of Type Strains, Phase III (KMG-III): the genomes of soil and plant-associated and newly described type strains.</title>
        <authorList>
            <person name="Whitman W."/>
        </authorList>
    </citation>
    <scope>NUCLEOTIDE SEQUENCE [LARGE SCALE GENOMIC DNA]</scope>
    <source>
        <strain evidence="2 3">CECT 3265</strain>
    </source>
</reference>
<gene>
    <name evidence="2" type="ORF">FHS38_003890</name>
</gene>
<evidence type="ECO:0000313" key="2">
    <source>
        <dbReference type="EMBL" id="MBB4887836.1"/>
    </source>
</evidence>
<protein>
    <submittedName>
        <fullName evidence="2">Phosphopantothenoylcysteine decarboxylase/phosphopantothenate--cysteine ligase</fullName>
        <ecNumber evidence="2">4.1.1.36</ecNumber>
        <ecNumber evidence="2">6.3.2.5</ecNumber>
    </submittedName>
</protein>
<dbReference type="InterPro" id="IPR003382">
    <property type="entry name" value="Flavoprotein"/>
</dbReference>
<dbReference type="Gene3D" id="3.40.50.1950">
    <property type="entry name" value="Flavin prenyltransferase-like"/>
    <property type="match status" value="1"/>
</dbReference>
<keyword evidence="2" id="KW-0436">Ligase</keyword>